<dbReference type="Proteomes" id="UP000046155">
    <property type="component" value="Unassembled WGS sequence"/>
</dbReference>
<dbReference type="PANTHER" id="PTHR35146:SF1">
    <property type="entry name" value="UPF0178 PROTEIN YAII"/>
    <property type="match status" value="1"/>
</dbReference>
<reference evidence="4" key="1">
    <citation type="submission" date="2015-01" db="EMBL/GenBank/DDBJ databases">
        <authorList>
            <person name="Manzoor Shahid"/>
            <person name="Zubair Saima"/>
        </authorList>
    </citation>
    <scope>NUCLEOTIDE SEQUENCE [LARGE SCALE GENOMIC DNA]</scope>
    <source>
        <strain evidence="4">Sp3</strain>
    </source>
</reference>
<dbReference type="PANTHER" id="PTHR35146">
    <property type="entry name" value="UPF0178 PROTEIN YAII"/>
    <property type="match status" value="1"/>
</dbReference>
<sequence>MKMIIDADAAPRQVLQICKKASADFSVQLVTIASFNHLIDSDCHLMVSDEPQATDIRVANLTERGDLVVTQDWGLAALVLAKGAVVLTPKGRVFQDKEITFLLEKRETMSRIRRSGKRVRGPKKRKLADDERFEKNLYKWLRKLVKEER</sequence>
<proteinExistence type="inferred from homology"/>
<dbReference type="InterPro" id="IPR003791">
    <property type="entry name" value="UPF0178"/>
</dbReference>
<gene>
    <name evidence="3" type="ORF">SSCH_530005</name>
</gene>
<keyword evidence="4" id="KW-1185">Reference proteome</keyword>
<dbReference type="RefSeq" id="WP_044665527.1">
    <property type="nucleotide sequence ID" value="NZ_CDRZ01000251.1"/>
</dbReference>
<comment type="similarity">
    <text evidence="1 2">Belongs to the UPF0178 family.</text>
</comment>
<evidence type="ECO:0000313" key="3">
    <source>
        <dbReference type="EMBL" id="CEO89617.1"/>
    </source>
</evidence>
<dbReference type="HAMAP" id="MF_00489">
    <property type="entry name" value="UPF0178"/>
    <property type="match status" value="1"/>
</dbReference>
<accession>A0A0B7MPG4</accession>
<organism evidence="3 4">
    <name type="scientific">Syntrophaceticus schinkii</name>
    <dbReference type="NCBI Taxonomy" id="499207"/>
    <lineage>
        <taxon>Bacteria</taxon>
        <taxon>Bacillati</taxon>
        <taxon>Bacillota</taxon>
        <taxon>Clostridia</taxon>
        <taxon>Thermoanaerobacterales</taxon>
        <taxon>Thermoanaerobacterales Family III. Incertae Sedis</taxon>
        <taxon>Syntrophaceticus</taxon>
    </lineage>
</organism>
<name>A0A0B7MPG4_9FIRM</name>
<evidence type="ECO:0000256" key="2">
    <source>
        <dbReference type="HAMAP-Rule" id="MF_00489"/>
    </source>
</evidence>
<evidence type="ECO:0000313" key="4">
    <source>
        <dbReference type="Proteomes" id="UP000046155"/>
    </source>
</evidence>
<dbReference type="Pfam" id="PF02639">
    <property type="entry name" value="DUF188"/>
    <property type="match status" value="1"/>
</dbReference>
<protein>
    <recommendedName>
        <fullName evidence="2">UPF0178 protein SSCH_530005</fullName>
    </recommendedName>
</protein>
<evidence type="ECO:0000256" key="1">
    <source>
        <dbReference type="ARBA" id="ARBA00008522"/>
    </source>
</evidence>
<dbReference type="AlphaFoldDB" id="A0A0B7MPG4"/>
<dbReference type="EMBL" id="CDRZ01000251">
    <property type="protein sequence ID" value="CEO89617.1"/>
    <property type="molecule type" value="Genomic_DNA"/>
</dbReference>
<dbReference type="OrthoDB" id="9798918at2"/>